<feature type="transmembrane region" description="Helical" evidence="5">
    <location>
        <begin position="207"/>
        <end position="229"/>
    </location>
</feature>
<evidence type="ECO:0000256" key="1">
    <source>
        <dbReference type="ARBA" id="ARBA00004141"/>
    </source>
</evidence>
<evidence type="ECO:0000256" key="5">
    <source>
        <dbReference type="SAM" id="Phobius"/>
    </source>
</evidence>
<dbReference type="InterPro" id="IPR008952">
    <property type="entry name" value="Tetraspanin_EC2_sf"/>
</dbReference>
<gene>
    <name evidence="6" type="ORF">CDAUBV1_LOCUS12419</name>
</gene>
<protein>
    <recommendedName>
        <fullName evidence="8">Tetraspanin</fullName>
    </recommendedName>
</protein>
<dbReference type="GO" id="GO:0016020">
    <property type="term" value="C:membrane"/>
    <property type="evidence" value="ECO:0007669"/>
    <property type="project" value="UniProtKB-SubCell"/>
</dbReference>
<comment type="caution">
    <text evidence="6">The sequence shown here is derived from an EMBL/GenBank/DDBJ whole genome shotgun (WGS) entry which is preliminary data.</text>
</comment>
<dbReference type="EMBL" id="CAXLJL010000456">
    <property type="protein sequence ID" value="CAL5137943.1"/>
    <property type="molecule type" value="Genomic_DNA"/>
</dbReference>
<sequence>MLTRYEGFVVATTILLGLLWLGEGIAVIVIGSGTLNHFNRYSEYVETYICGAAICFIFIGSALLASTILSAVASCCLFSMKGKREQPGELTGGNIMKACCACNASCLSCPLVLAAFVALITCAAISSVKMKEMDHAMNSVIENCVANYYKNDTCRERMDSVQYDLNCCGSNSSEDYKLEIPKSCPSTEAQPGCTKAVEDSIVSRLNVIYIFCLVVLVANFVLSLIVEAIKCCIKPAKEKQAERNQRFSLVTSG</sequence>
<keyword evidence="4 5" id="KW-0472">Membrane</keyword>
<feature type="transmembrane region" description="Helical" evidence="5">
    <location>
        <begin position="101"/>
        <end position="128"/>
    </location>
</feature>
<name>A0AAV2TNJ3_CALDB</name>
<evidence type="ECO:0000256" key="3">
    <source>
        <dbReference type="ARBA" id="ARBA00022989"/>
    </source>
</evidence>
<dbReference type="Proteomes" id="UP001497525">
    <property type="component" value="Unassembled WGS sequence"/>
</dbReference>
<dbReference type="SUPFAM" id="SSF48652">
    <property type="entry name" value="Tetraspanin"/>
    <property type="match status" value="1"/>
</dbReference>
<accession>A0AAV2TNJ3</accession>
<evidence type="ECO:0000256" key="2">
    <source>
        <dbReference type="ARBA" id="ARBA00022692"/>
    </source>
</evidence>
<feature type="transmembrane region" description="Helical" evidence="5">
    <location>
        <begin position="51"/>
        <end position="80"/>
    </location>
</feature>
<feature type="transmembrane region" description="Helical" evidence="5">
    <location>
        <begin position="7"/>
        <end position="31"/>
    </location>
</feature>
<evidence type="ECO:0000256" key="4">
    <source>
        <dbReference type="ARBA" id="ARBA00023136"/>
    </source>
</evidence>
<evidence type="ECO:0000313" key="6">
    <source>
        <dbReference type="EMBL" id="CAL5137943.1"/>
    </source>
</evidence>
<organism evidence="6 7">
    <name type="scientific">Calicophoron daubneyi</name>
    <name type="common">Rumen fluke</name>
    <name type="synonym">Paramphistomum daubneyi</name>
    <dbReference type="NCBI Taxonomy" id="300641"/>
    <lineage>
        <taxon>Eukaryota</taxon>
        <taxon>Metazoa</taxon>
        <taxon>Spiralia</taxon>
        <taxon>Lophotrochozoa</taxon>
        <taxon>Platyhelminthes</taxon>
        <taxon>Trematoda</taxon>
        <taxon>Digenea</taxon>
        <taxon>Plagiorchiida</taxon>
        <taxon>Pronocephalata</taxon>
        <taxon>Paramphistomoidea</taxon>
        <taxon>Paramphistomidae</taxon>
        <taxon>Calicophoron</taxon>
    </lineage>
</organism>
<dbReference type="Pfam" id="PF00335">
    <property type="entry name" value="Tetraspanin"/>
    <property type="match status" value="1"/>
</dbReference>
<reference evidence="6" key="1">
    <citation type="submission" date="2024-06" db="EMBL/GenBank/DDBJ databases">
        <authorList>
            <person name="Liu X."/>
            <person name="Lenzi L."/>
            <person name="Haldenby T S."/>
            <person name="Uol C."/>
        </authorList>
    </citation>
    <scope>NUCLEOTIDE SEQUENCE</scope>
</reference>
<comment type="subcellular location">
    <subcellularLocation>
        <location evidence="1">Membrane</location>
        <topology evidence="1">Multi-pass membrane protein</topology>
    </subcellularLocation>
</comment>
<dbReference type="InterPro" id="IPR018499">
    <property type="entry name" value="Tetraspanin/Peripherin"/>
</dbReference>
<keyword evidence="3 5" id="KW-1133">Transmembrane helix</keyword>
<evidence type="ECO:0000313" key="7">
    <source>
        <dbReference type="Proteomes" id="UP001497525"/>
    </source>
</evidence>
<dbReference type="Gene3D" id="1.10.1450.10">
    <property type="entry name" value="Tetraspanin"/>
    <property type="match status" value="1"/>
</dbReference>
<dbReference type="AlphaFoldDB" id="A0AAV2TNJ3"/>
<keyword evidence="2 5" id="KW-0812">Transmembrane</keyword>
<evidence type="ECO:0008006" key="8">
    <source>
        <dbReference type="Google" id="ProtNLM"/>
    </source>
</evidence>
<proteinExistence type="predicted"/>